<dbReference type="EMBL" id="CP011542">
    <property type="protein sequence ID" value="AKK06596.1"/>
    <property type="molecule type" value="Genomic_DNA"/>
</dbReference>
<accession>A0A0G3GZL1</accession>
<dbReference type="Proteomes" id="UP000035199">
    <property type="component" value="Chromosome"/>
</dbReference>
<evidence type="ECO:0000256" key="1">
    <source>
        <dbReference type="SAM" id="Phobius"/>
    </source>
</evidence>
<keyword evidence="1" id="KW-0472">Membrane</keyword>
<sequence length="59" mass="6271">MKDHKGNSTVVTWILVALLAAIFIGNVLINDAHQSTFISCSMIAALAALAFVGFRQHGS</sequence>
<dbReference type="KEGG" id="cmv:CMUST_11425"/>
<gene>
    <name evidence="2" type="ORF">CMUST_11425</name>
</gene>
<reference evidence="3" key="2">
    <citation type="submission" date="2015-05" db="EMBL/GenBank/DDBJ databases">
        <title>Complete genome sequence of Corynebacterium mustelae DSM 45274, isolated from various tissues of a male ferret with lethal sepsis.</title>
        <authorList>
            <person name="Ruckert C."/>
            <person name="Albersmeier A."/>
            <person name="Winkler A."/>
            <person name="Tauch A."/>
        </authorList>
    </citation>
    <scope>NUCLEOTIDE SEQUENCE [LARGE SCALE GENOMIC DNA]</scope>
    <source>
        <strain evidence="3">DSM 45274</strain>
    </source>
</reference>
<proteinExistence type="predicted"/>
<keyword evidence="1" id="KW-1133">Transmembrane helix</keyword>
<keyword evidence="3" id="KW-1185">Reference proteome</keyword>
<evidence type="ECO:0000313" key="3">
    <source>
        <dbReference type="Proteomes" id="UP000035199"/>
    </source>
</evidence>
<keyword evidence="1" id="KW-0812">Transmembrane</keyword>
<protein>
    <submittedName>
        <fullName evidence="2">Uncharacterized protein</fullName>
    </submittedName>
</protein>
<organism evidence="2 3">
    <name type="scientific">Corynebacterium mustelae</name>
    <dbReference type="NCBI Taxonomy" id="571915"/>
    <lineage>
        <taxon>Bacteria</taxon>
        <taxon>Bacillati</taxon>
        <taxon>Actinomycetota</taxon>
        <taxon>Actinomycetes</taxon>
        <taxon>Mycobacteriales</taxon>
        <taxon>Corynebacteriaceae</taxon>
        <taxon>Corynebacterium</taxon>
    </lineage>
</organism>
<reference evidence="2 3" key="1">
    <citation type="journal article" date="2015" name="Genome Announc.">
        <title>Complete Genome Sequence of the Type Strain Corynebacterium mustelae DSM 45274, Isolated from Various Tissues of a Male Ferret with Lethal Sepsis.</title>
        <authorList>
            <person name="Ruckert C."/>
            <person name="Eimer J."/>
            <person name="Winkler A."/>
            <person name="Tauch A."/>
        </authorList>
    </citation>
    <scope>NUCLEOTIDE SEQUENCE [LARGE SCALE GENOMIC DNA]</scope>
    <source>
        <strain evidence="2 3">DSM 45274</strain>
    </source>
</reference>
<dbReference type="PATRIC" id="fig|571915.4.peg.2440"/>
<feature type="transmembrane region" description="Helical" evidence="1">
    <location>
        <begin position="35"/>
        <end position="54"/>
    </location>
</feature>
<name>A0A0G3GZL1_9CORY</name>
<feature type="transmembrane region" description="Helical" evidence="1">
    <location>
        <begin position="12"/>
        <end position="29"/>
    </location>
</feature>
<dbReference type="RefSeq" id="WP_047262597.1">
    <property type="nucleotide sequence ID" value="NZ_CP011542.1"/>
</dbReference>
<dbReference type="AlphaFoldDB" id="A0A0G3GZL1"/>
<evidence type="ECO:0000313" key="2">
    <source>
        <dbReference type="EMBL" id="AKK06596.1"/>
    </source>
</evidence>